<dbReference type="PROSITE" id="PS51257">
    <property type="entry name" value="PROKAR_LIPOPROTEIN"/>
    <property type="match status" value="1"/>
</dbReference>
<keyword evidence="1 5" id="KW-0732">Signal</keyword>
<dbReference type="InterPro" id="IPR018660">
    <property type="entry name" value="MliC"/>
</dbReference>
<dbReference type="Pfam" id="PF09864">
    <property type="entry name" value="MliC"/>
    <property type="match status" value="1"/>
</dbReference>
<name>A0A1C9W518_9GAMM</name>
<keyword evidence="3" id="KW-0564">Palmitate</keyword>
<dbReference type="OrthoDB" id="7926518at2"/>
<sequence length="129" mass="14174" precursor="true">MLRRVCAALILSLPLLSACEGGGREIDTEIRTINYECADGTRLQVKYGKPESGPSMAMLTFDNKLVPMHQEPAASGVLFVADKGHPNYRWHTKGHSGMLSLRANGEREFEVVLRDCESVQHGSTGESRS</sequence>
<evidence type="ECO:0000313" key="8">
    <source>
        <dbReference type="Proteomes" id="UP000095672"/>
    </source>
</evidence>
<feature type="chain" id="PRO_5008895420" evidence="5">
    <location>
        <begin position="18"/>
        <end position="129"/>
    </location>
</feature>
<reference evidence="8" key="1">
    <citation type="submission" date="2016-01" db="EMBL/GenBank/DDBJ databases">
        <title>Complete genome sequence of Microbulbifer sp. CCB-MM1, a halophile isolated from Matang Mangrove Forest, Perak.</title>
        <authorList>
            <person name="Moh T.H."/>
            <person name="Dinesh B."/>
            <person name="Lau N.-S."/>
            <person name="Go F."/>
            <person name="Alexander Chong S.-C."/>
        </authorList>
    </citation>
    <scope>NUCLEOTIDE SEQUENCE [LARGE SCALE GENOMIC DNA]</scope>
    <source>
        <strain evidence="8">CCB-MM1</strain>
    </source>
</reference>
<evidence type="ECO:0000259" key="6">
    <source>
        <dbReference type="Pfam" id="PF09864"/>
    </source>
</evidence>
<accession>A0A1C9W518</accession>
<proteinExistence type="predicted"/>
<dbReference type="SUPFAM" id="SSF141488">
    <property type="entry name" value="YdhA-like"/>
    <property type="match status" value="1"/>
</dbReference>
<keyword evidence="2" id="KW-0472">Membrane</keyword>
<evidence type="ECO:0000256" key="1">
    <source>
        <dbReference type="ARBA" id="ARBA00022729"/>
    </source>
</evidence>
<feature type="signal peptide" evidence="5">
    <location>
        <begin position="1"/>
        <end position="17"/>
    </location>
</feature>
<organism evidence="7 8">
    <name type="scientific">Microbulbifer aggregans</name>
    <dbReference type="NCBI Taxonomy" id="1769779"/>
    <lineage>
        <taxon>Bacteria</taxon>
        <taxon>Pseudomonadati</taxon>
        <taxon>Pseudomonadota</taxon>
        <taxon>Gammaproteobacteria</taxon>
        <taxon>Cellvibrionales</taxon>
        <taxon>Microbulbiferaceae</taxon>
        <taxon>Microbulbifer</taxon>
    </lineage>
</organism>
<dbReference type="Proteomes" id="UP000095672">
    <property type="component" value="Chromosome"/>
</dbReference>
<evidence type="ECO:0000256" key="5">
    <source>
        <dbReference type="SAM" id="SignalP"/>
    </source>
</evidence>
<evidence type="ECO:0000313" key="7">
    <source>
        <dbReference type="EMBL" id="AOS96220.1"/>
    </source>
</evidence>
<keyword evidence="8" id="KW-1185">Reference proteome</keyword>
<dbReference type="STRING" id="1769779.AUP74_00752"/>
<dbReference type="EMBL" id="CP014143">
    <property type="protein sequence ID" value="AOS96220.1"/>
    <property type="molecule type" value="Genomic_DNA"/>
</dbReference>
<dbReference type="PATRIC" id="fig|1769779.3.peg.768"/>
<evidence type="ECO:0000256" key="3">
    <source>
        <dbReference type="ARBA" id="ARBA00023139"/>
    </source>
</evidence>
<protein>
    <submittedName>
        <fullName evidence="7">Membrane-bound lysozyme-inhibitor of c-type lysozyme</fullName>
    </submittedName>
</protein>
<feature type="domain" description="C-type lysozyme inhibitor" evidence="6">
    <location>
        <begin position="35"/>
        <end position="105"/>
    </location>
</feature>
<gene>
    <name evidence="7" type="ORF">AUP74_00752</name>
</gene>
<keyword evidence="4" id="KW-0449">Lipoprotein</keyword>
<dbReference type="Gene3D" id="2.40.128.200">
    <property type="match status" value="1"/>
</dbReference>
<evidence type="ECO:0000256" key="4">
    <source>
        <dbReference type="ARBA" id="ARBA00023288"/>
    </source>
</evidence>
<dbReference type="InterPro" id="IPR036328">
    <property type="entry name" value="MliC_sf"/>
</dbReference>
<dbReference type="AlphaFoldDB" id="A0A1C9W518"/>
<dbReference type="KEGG" id="micc:AUP74_00752"/>
<dbReference type="RefSeq" id="WP_069946380.1">
    <property type="nucleotide sequence ID" value="NZ_CP014143.1"/>
</dbReference>
<evidence type="ECO:0000256" key="2">
    <source>
        <dbReference type="ARBA" id="ARBA00023136"/>
    </source>
</evidence>